<dbReference type="EMBL" id="CAJOBJ010088595">
    <property type="protein sequence ID" value="CAF4531502.1"/>
    <property type="molecule type" value="Genomic_DNA"/>
</dbReference>
<gene>
    <name evidence="3" type="ORF">GIL414_LOCUS36048</name>
    <name evidence="2" type="ORF">KQP761_LOCUS10561</name>
</gene>
<dbReference type="Proteomes" id="UP000681720">
    <property type="component" value="Unassembled WGS sequence"/>
</dbReference>
<reference evidence="2" key="1">
    <citation type="submission" date="2021-02" db="EMBL/GenBank/DDBJ databases">
        <authorList>
            <person name="Nowell W R."/>
        </authorList>
    </citation>
    <scope>NUCLEOTIDE SEQUENCE</scope>
</reference>
<accession>A0A815MSZ0</accession>
<keyword evidence="1" id="KW-0175">Coiled coil</keyword>
<dbReference type="PANTHER" id="PTHR21974">
    <property type="entry name" value="RE15880P"/>
    <property type="match status" value="1"/>
</dbReference>
<dbReference type="Proteomes" id="UP000663834">
    <property type="component" value="Unassembled WGS sequence"/>
</dbReference>
<name>A0A815MSZ0_9BILA</name>
<protein>
    <submittedName>
        <fullName evidence="2">Uncharacterized protein</fullName>
    </submittedName>
</protein>
<evidence type="ECO:0000313" key="4">
    <source>
        <dbReference type="Proteomes" id="UP000663834"/>
    </source>
</evidence>
<dbReference type="AlphaFoldDB" id="A0A815MSZ0"/>
<dbReference type="PANTHER" id="PTHR21974:SF2">
    <property type="entry name" value="RE15880P"/>
    <property type="match status" value="1"/>
</dbReference>
<proteinExistence type="predicted"/>
<dbReference type="OrthoDB" id="2562743at2759"/>
<evidence type="ECO:0000313" key="3">
    <source>
        <dbReference type="EMBL" id="CAF4531502.1"/>
    </source>
</evidence>
<dbReference type="EMBL" id="CAJNOW010004518">
    <property type="protein sequence ID" value="CAF1420334.1"/>
    <property type="molecule type" value="Genomic_DNA"/>
</dbReference>
<organism evidence="2 4">
    <name type="scientific">Rotaria magnacalcarata</name>
    <dbReference type="NCBI Taxonomy" id="392030"/>
    <lineage>
        <taxon>Eukaryota</taxon>
        <taxon>Metazoa</taxon>
        <taxon>Spiralia</taxon>
        <taxon>Gnathifera</taxon>
        <taxon>Rotifera</taxon>
        <taxon>Eurotatoria</taxon>
        <taxon>Bdelloidea</taxon>
        <taxon>Philodinida</taxon>
        <taxon>Philodinidae</taxon>
        <taxon>Rotaria</taxon>
    </lineage>
</organism>
<feature type="coiled-coil region" evidence="1">
    <location>
        <begin position="103"/>
        <end position="147"/>
    </location>
</feature>
<sequence>MSLEQHIQEQRERFHILFDCLSDTQWSATAVPEAKSDLATCQTQARLTKARIDNFNVAVDKEYKRLASIKGHGIRHIWYRVRGKLEEHLDEQEKTWLREFEQCKEEEQRLVVLQEEVQSAEQHLKECQNAYEEYIKTKKELAALLDRLFSGATPSYPDEDAMEQQLQNEKEHLVTIQNYHCVITRAFELMQKAHQALILCHRALDDALNMNTFDLFSDSSFADMAVSSYLAKARNASAQAQQFLNEARRLYPNMRHVGELHIKQDNLVFNILFDNIWTDMNMRKKIREASNRISSADAAVVSIVSELKQKLDQYTADRDKTRTNITRMATEHFKARINIVQNVIQPPPPYSAIDDNYVNGCS</sequence>
<comment type="caution">
    <text evidence="2">The sequence shown here is derived from an EMBL/GenBank/DDBJ whole genome shotgun (WGS) entry which is preliminary data.</text>
</comment>
<evidence type="ECO:0000256" key="1">
    <source>
        <dbReference type="SAM" id="Coils"/>
    </source>
</evidence>
<evidence type="ECO:0000313" key="2">
    <source>
        <dbReference type="EMBL" id="CAF1420334.1"/>
    </source>
</evidence>